<comment type="catalytic activity">
    <reaction evidence="1 7">
        <text>a myo-inositol phosphate + H2O = myo-inositol + phosphate</text>
        <dbReference type="Rhea" id="RHEA:24056"/>
        <dbReference type="ChEBI" id="CHEBI:15377"/>
        <dbReference type="ChEBI" id="CHEBI:17268"/>
        <dbReference type="ChEBI" id="CHEBI:43474"/>
        <dbReference type="ChEBI" id="CHEBI:84139"/>
        <dbReference type="EC" id="3.1.3.25"/>
    </reaction>
</comment>
<dbReference type="InterPro" id="IPR033942">
    <property type="entry name" value="IMPase"/>
</dbReference>
<evidence type="ECO:0000256" key="7">
    <source>
        <dbReference type="RuleBase" id="RU364068"/>
    </source>
</evidence>
<accession>A0ABV9YZY5</accession>
<evidence type="ECO:0000313" key="8">
    <source>
        <dbReference type="EMBL" id="MFC5067000.1"/>
    </source>
</evidence>
<evidence type="ECO:0000313" key="9">
    <source>
        <dbReference type="Proteomes" id="UP001595796"/>
    </source>
</evidence>
<keyword evidence="4 7" id="KW-0479">Metal-binding</keyword>
<evidence type="ECO:0000256" key="4">
    <source>
        <dbReference type="ARBA" id="ARBA00022723"/>
    </source>
</evidence>
<dbReference type="CDD" id="cd01639">
    <property type="entry name" value="IMPase"/>
    <property type="match status" value="1"/>
</dbReference>
<dbReference type="PANTHER" id="PTHR20854">
    <property type="entry name" value="INOSITOL MONOPHOSPHATASE"/>
    <property type="match status" value="1"/>
</dbReference>
<dbReference type="RefSeq" id="WP_114958725.1">
    <property type="nucleotide sequence ID" value="NZ_JBHSJF010000002.1"/>
</dbReference>
<keyword evidence="5 7" id="KW-0378">Hydrolase</keyword>
<dbReference type="PANTHER" id="PTHR20854:SF4">
    <property type="entry name" value="INOSITOL-1-MONOPHOSPHATASE-RELATED"/>
    <property type="match status" value="1"/>
</dbReference>
<reference evidence="9" key="1">
    <citation type="journal article" date="2019" name="Int. J. Syst. Evol. Microbiol.">
        <title>The Global Catalogue of Microorganisms (GCM) 10K type strain sequencing project: providing services to taxonomists for standard genome sequencing and annotation.</title>
        <authorList>
            <consortium name="The Broad Institute Genomics Platform"/>
            <consortium name="The Broad Institute Genome Sequencing Center for Infectious Disease"/>
            <person name="Wu L."/>
            <person name="Ma J."/>
        </authorList>
    </citation>
    <scope>NUCLEOTIDE SEQUENCE [LARGE SCALE GENOMIC DNA]</scope>
    <source>
        <strain evidence="9">CGMCC 1.16444</strain>
    </source>
</reference>
<dbReference type="EMBL" id="JBHSJF010000002">
    <property type="protein sequence ID" value="MFC5067000.1"/>
    <property type="molecule type" value="Genomic_DNA"/>
</dbReference>
<comment type="cofactor">
    <cofactor evidence="2 7">
        <name>Mg(2+)</name>
        <dbReference type="ChEBI" id="CHEBI:18420"/>
    </cofactor>
</comment>
<dbReference type="Pfam" id="PF00459">
    <property type="entry name" value="Inositol_P"/>
    <property type="match status" value="1"/>
</dbReference>
<dbReference type="InterPro" id="IPR000760">
    <property type="entry name" value="Inositol_monophosphatase-like"/>
</dbReference>
<dbReference type="PRINTS" id="PR00377">
    <property type="entry name" value="IMPHPHTASES"/>
</dbReference>
<dbReference type="GO" id="GO:0016787">
    <property type="term" value="F:hydrolase activity"/>
    <property type="evidence" value="ECO:0007669"/>
    <property type="project" value="UniProtKB-KW"/>
</dbReference>
<dbReference type="PROSITE" id="PS00629">
    <property type="entry name" value="IMP_1"/>
    <property type="match status" value="1"/>
</dbReference>
<protein>
    <recommendedName>
        <fullName evidence="7">Inositol-1-monophosphatase</fullName>
        <ecNumber evidence="7">3.1.3.25</ecNumber>
    </recommendedName>
</protein>
<name>A0ABV9YZY5_9HYPH</name>
<dbReference type="InterPro" id="IPR020550">
    <property type="entry name" value="Inositol_monophosphatase_CS"/>
</dbReference>
<organism evidence="8 9">
    <name type="scientific">Flaviflagellibacter deserti</name>
    <dbReference type="NCBI Taxonomy" id="2267266"/>
    <lineage>
        <taxon>Bacteria</taxon>
        <taxon>Pseudomonadati</taxon>
        <taxon>Pseudomonadota</taxon>
        <taxon>Alphaproteobacteria</taxon>
        <taxon>Hyphomicrobiales</taxon>
        <taxon>Flaviflagellibacter</taxon>
    </lineage>
</organism>
<dbReference type="Gene3D" id="3.40.190.80">
    <property type="match status" value="1"/>
</dbReference>
<dbReference type="PROSITE" id="PS00630">
    <property type="entry name" value="IMP_2"/>
    <property type="match status" value="1"/>
</dbReference>
<dbReference type="EC" id="3.1.3.25" evidence="7"/>
<keyword evidence="6 7" id="KW-0460">Magnesium</keyword>
<proteinExistence type="inferred from homology"/>
<dbReference type="PRINTS" id="PR01959">
    <property type="entry name" value="SBIMPHPHTASE"/>
</dbReference>
<evidence type="ECO:0000256" key="5">
    <source>
        <dbReference type="ARBA" id="ARBA00022801"/>
    </source>
</evidence>
<gene>
    <name evidence="8" type="ORF">ACFPFW_03115</name>
</gene>
<evidence type="ECO:0000256" key="6">
    <source>
        <dbReference type="ARBA" id="ARBA00022842"/>
    </source>
</evidence>
<sequence>MPRSPLMNVMVQAVTKAGRGMRRDFGEVEQLQVSVKGPSDFVSIADKRAEDTLRAELSKARPDAGFLLEESGEIIGRDPSQRFIIDPLDGTTNFLHGIPQFAVSVALERNGTVVAGVVFNPITDELFTAERGQGAFLNDRRIRVAARIKLNDCVVGTGVPHRGKGDHELFSRELRKVQADVAGIRRMGAAALDLAWVAAGRLDGFWERNLKAWDIAAGILLIREAGGYVSDLDGRDEMLERGDLCAGNETIHRALFDRLRSA</sequence>
<dbReference type="Proteomes" id="UP001595796">
    <property type="component" value="Unassembled WGS sequence"/>
</dbReference>
<evidence type="ECO:0000256" key="3">
    <source>
        <dbReference type="ARBA" id="ARBA00009759"/>
    </source>
</evidence>
<comment type="similarity">
    <text evidence="3 7">Belongs to the inositol monophosphatase superfamily.</text>
</comment>
<evidence type="ECO:0000256" key="2">
    <source>
        <dbReference type="ARBA" id="ARBA00001946"/>
    </source>
</evidence>
<dbReference type="InterPro" id="IPR022337">
    <property type="entry name" value="Inositol_monophosphatase_SuhB"/>
</dbReference>
<evidence type="ECO:0000256" key="1">
    <source>
        <dbReference type="ARBA" id="ARBA00001033"/>
    </source>
</evidence>
<dbReference type="SUPFAM" id="SSF56655">
    <property type="entry name" value="Carbohydrate phosphatase"/>
    <property type="match status" value="1"/>
</dbReference>
<comment type="caution">
    <text evidence="8">The sequence shown here is derived from an EMBL/GenBank/DDBJ whole genome shotgun (WGS) entry which is preliminary data.</text>
</comment>
<dbReference type="Gene3D" id="3.30.540.10">
    <property type="entry name" value="Fructose-1,6-Bisphosphatase, subunit A, domain 1"/>
    <property type="match status" value="1"/>
</dbReference>
<keyword evidence="9" id="KW-1185">Reference proteome</keyword>
<dbReference type="InterPro" id="IPR020583">
    <property type="entry name" value="Inositol_monoP_metal-BS"/>
</dbReference>